<evidence type="ECO:0000313" key="2">
    <source>
        <dbReference type="EMBL" id="GMS96574.1"/>
    </source>
</evidence>
<reference evidence="2" key="1">
    <citation type="submission" date="2023-10" db="EMBL/GenBank/DDBJ databases">
        <title>Genome assembly of Pristionchus species.</title>
        <authorList>
            <person name="Yoshida K."/>
            <person name="Sommer R.J."/>
        </authorList>
    </citation>
    <scope>NUCLEOTIDE SEQUENCE</scope>
    <source>
        <strain evidence="2">RS0144</strain>
    </source>
</reference>
<proteinExistence type="predicted"/>
<feature type="non-terminal residue" evidence="2">
    <location>
        <position position="1"/>
    </location>
</feature>
<gene>
    <name evidence="2" type="ORF">PENTCL1PPCAC_18749</name>
</gene>
<evidence type="ECO:0000256" key="1">
    <source>
        <dbReference type="SAM" id="MobiDB-lite"/>
    </source>
</evidence>
<comment type="caution">
    <text evidence="2">The sequence shown here is derived from an EMBL/GenBank/DDBJ whole genome shotgun (WGS) entry which is preliminary data.</text>
</comment>
<accession>A0AAV5TQN2</accession>
<organism evidence="2 3">
    <name type="scientific">Pristionchus entomophagus</name>
    <dbReference type="NCBI Taxonomy" id="358040"/>
    <lineage>
        <taxon>Eukaryota</taxon>
        <taxon>Metazoa</taxon>
        <taxon>Ecdysozoa</taxon>
        <taxon>Nematoda</taxon>
        <taxon>Chromadorea</taxon>
        <taxon>Rhabditida</taxon>
        <taxon>Rhabditina</taxon>
        <taxon>Diplogasteromorpha</taxon>
        <taxon>Diplogasteroidea</taxon>
        <taxon>Neodiplogasteridae</taxon>
        <taxon>Pristionchus</taxon>
    </lineage>
</organism>
<protein>
    <submittedName>
        <fullName evidence="2">Uncharacterized protein</fullName>
    </submittedName>
</protein>
<dbReference type="Proteomes" id="UP001432027">
    <property type="component" value="Unassembled WGS sequence"/>
</dbReference>
<feature type="compositionally biased region" description="Polar residues" evidence="1">
    <location>
        <begin position="78"/>
        <end position="88"/>
    </location>
</feature>
<dbReference type="EMBL" id="BTSX01000004">
    <property type="protein sequence ID" value="GMS96574.1"/>
    <property type="molecule type" value="Genomic_DNA"/>
</dbReference>
<feature type="region of interest" description="Disordered" evidence="1">
    <location>
        <begin position="78"/>
        <end position="99"/>
    </location>
</feature>
<name>A0AAV5TQN2_9BILA</name>
<sequence>SILVVSLGEFDLLIEGMLDGVLDDQRLVLALKSEGYEYLDLLIGRSWNLLSDREKYSITTRILHDDLLFGHGRRPLIDQTSLKAGSTPSEEENRSPGET</sequence>
<feature type="non-terminal residue" evidence="2">
    <location>
        <position position="99"/>
    </location>
</feature>
<dbReference type="AlphaFoldDB" id="A0AAV5TQN2"/>
<evidence type="ECO:0000313" key="3">
    <source>
        <dbReference type="Proteomes" id="UP001432027"/>
    </source>
</evidence>
<keyword evidence="3" id="KW-1185">Reference proteome</keyword>